<accession>A0AAV0QKX6</accession>
<dbReference type="AlphaFoldDB" id="A0AAV0QKX6"/>
<dbReference type="InterPro" id="IPR050942">
    <property type="entry name" value="F-box_BR-signaling"/>
</dbReference>
<sequence length="404" mass="46504">MSKGKDAKAEEERSWSELPPELLTLISRRIIKVKDTIRFRVVCKTWWEILGEQQPLLFHQSSALLMLPYCNNEGNGSACRLFMDVERNQYHHLDFEEGLKQATCRGSAFGWLFMVQSVPVLFNPLTGDQISLPPLTTFPDILAHCPERVRGEYLVLASEFDDQIFVMGKKYVEYNFFDRIAMSAEPNAEGCVLMVICWVLDQPRLAFCKPGGDNWTLLPHPNDVPLYYKNIVFWRNKFYAIDGDNRILICDLAIPNVSYFASKGLPFLFETSYLVIGPADELMLVARSSAEREDAFGGLNEEHDAGHEEDAVGQDYRVIPAHIEQVDDDRHEVDDQNFEYCWDSDTDAEREYRPSYETRKFTVYKLNEDTNQWDEIESIGDYAMFLVTALLSRSAASTYMKILL</sequence>
<evidence type="ECO:0000313" key="3">
    <source>
        <dbReference type="Proteomes" id="UP001154282"/>
    </source>
</evidence>
<keyword evidence="3" id="KW-1185">Reference proteome</keyword>
<dbReference type="InterPro" id="IPR036047">
    <property type="entry name" value="F-box-like_dom_sf"/>
</dbReference>
<dbReference type="InterPro" id="IPR005174">
    <property type="entry name" value="KIB1-4_b-propeller"/>
</dbReference>
<dbReference type="Gene3D" id="1.20.1280.50">
    <property type="match status" value="1"/>
</dbReference>
<dbReference type="Proteomes" id="UP001154282">
    <property type="component" value="Unassembled WGS sequence"/>
</dbReference>
<organism evidence="2 3">
    <name type="scientific">Linum tenue</name>
    <dbReference type="NCBI Taxonomy" id="586396"/>
    <lineage>
        <taxon>Eukaryota</taxon>
        <taxon>Viridiplantae</taxon>
        <taxon>Streptophyta</taxon>
        <taxon>Embryophyta</taxon>
        <taxon>Tracheophyta</taxon>
        <taxon>Spermatophyta</taxon>
        <taxon>Magnoliopsida</taxon>
        <taxon>eudicotyledons</taxon>
        <taxon>Gunneridae</taxon>
        <taxon>Pentapetalae</taxon>
        <taxon>rosids</taxon>
        <taxon>fabids</taxon>
        <taxon>Malpighiales</taxon>
        <taxon>Linaceae</taxon>
        <taxon>Linum</taxon>
    </lineage>
</organism>
<evidence type="ECO:0000313" key="2">
    <source>
        <dbReference type="EMBL" id="CAI0546194.1"/>
    </source>
</evidence>
<dbReference type="PANTHER" id="PTHR44259">
    <property type="entry name" value="OS07G0183000 PROTEIN-RELATED"/>
    <property type="match status" value="1"/>
</dbReference>
<dbReference type="Pfam" id="PF03478">
    <property type="entry name" value="Beta-prop_KIB1-4"/>
    <property type="match status" value="1"/>
</dbReference>
<comment type="caution">
    <text evidence="2">The sequence shown here is derived from an EMBL/GenBank/DDBJ whole genome shotgun (WGS) entry which is preliminary data.</text>
</comment>
<evidence type="ECO:0000259" key="1">
    <source>
        <dbReference type="Pfam" id="PF03478"/>
    </source>
</evidence>
<reference evidence="2" key="1">
    <citation type="submission" date="2022-08" db="EMBL/GenBank/DDBJ databases">
        <authorList>
            <person name="Gutierrez-Valencia J."/>
        </authorList>
    </citation>
    <scope>NUCLEOTIDE SEQUENCE</scope>
</reference>
<feature type="domain" description="KIB1-4 beta-propeller" evidence="1">
    <location>
        <begin position="82"/>
        <end position="389"/>
    </location>
</feature>
<gene>
    <name evidence="2" type="ORF">LITE_LOCUS43866</name>
</gene>
<name>A0AAV0QKX6_9ROSI</name>
<dbReference type="SUPFAM" id="SSF81383">
    <property type="entry name" value="F-box domain"/>
    <property type="match status" value="1"/>
</dbReference>
<proteinExistence type="predicted"/>
<protein>
    <recommendedName>
        <fullName evidence="1">KIB1-4 beta-propeller domain-containing protein</fullName>
    </recommendedName>
</protein>
<dbReference type="EMBL" id="CAMGYJ010000009">
    <property type="protein sequence ID" value="CAI0546194.1"/>
    <property type="molecule type" value="Genomic_DNA"/>
</dbReference>